<dbReference type="SUPFAM" id="SSF160104">
    <property type="entry name" value="Acetoacetate decarboxylase-like"/>
    <property type="match status" value="1"/>
</dbReference>
<proteinExistence type="predicted"/>
<dbReference type="OrthoDB" id="9970474at2759"/>
<dbReference type="Gene3D" id="2.40.400.10">
    <property type="entry name" value="Acetoacetate decarboxylase-like"/>
    <property type="match status" value="1"/>
</dbReference>
<accession>A0A1U7LSP1</accession>
<reference evidence="1 2" key="1">
    <citation type="submission" date="2016-04" db="EMBL/GenBank/DDBJ databases">
        <title>Evolutionary innovation and constraint leading to complex multicellularity in the Ascomycota.</title>
        <authorList>
            <person name="Cisse O."/>
            <person name="Nguyen A."/>
            <person name="Hewitt D.A."/>
            <person name="Jedd G."/>
            <person name="Stajich J.E."/>
        </authorList>
    </citation>
    <scope>NUCLEOTIDE SEQUENCE [LARGE SCALE GENOMIC DNA]</scope>
    <source>
        <strain evidence="1 2">DAH-3</strain>
    </source>
</reference>
<organism evidence="1 2">
    <name type="scientific">Neolecta irregularis (strain DAH-3)</name>
    <dbReference type="NCBI Taxonomy" id="1198029"/>
    <lineage>
        <taxon>Eukaryota</taxon>
        <taxon>Fungi</taxon>
        <taxon>Dikarya</taxon>
        <taxon>Ascomycota</taxon>
        <taxon>Taphrinomycotina</taxon>
        <taxon>Neolectales</taxon>
        <taxon>Neolectaceae</taxon>
        <taxon>Neolecta</taxon>
    </lineage>
</organism>
<evidence type="ECO:0000313" key="2">
    <source>
        <dbReference type="Proteomes" id="UP000186594"/>
    </source>
</evidence>
<name>A0A1U7LSP1_NEOID</name>
<keyword evidence="2" id="KW-1185">Reference proteome</keyword>
<dbReference type="PANTHER" id="PTHR40518">
    <property type="entry name" value="ACETOACETATE DECARBOXYLASE"/>
    <property type="match status" value="1"/>
</dbReference>
<comment type="caution">
    <text evidence="1">The sequence shown here is derived from an EMBL/GenBank/DDBJ whole genome shotgun (WGS) entry which is preliminary data.</text>
</comment>
<dbReference type="Proteomes" id="UP000186594">
    <property type="component" value="Unassembled WGS sequence"/>
</dbReference>
<dbReference type="AlphaFoldDB" id="A0A1U7LSP1"/>
<protein>
    <recommendedName>
        <fullName evidence="3">Acetoacetate decarboxylase</fullName>
    </recommendedName>
</protein>
<dbReference type="PANTHER" id="PTHR40518:SF1">
    <property type="entry name" value="ACETOACETATE DECARBOXYLASE"/>
    <property type="match status" value="1"/>
</dbReference>
<evidence type="ECO:0008006" key="3">
    <source>
        <dbReference type="Google" id="ProtNLM"/>
    </source>
</evidence>
<dbReference type="InterPro" id="IPR023375">
    <property type="entry name" value="ADC_dom_sf"/>
</dbReference>
<evidence type="ECO:0000313" key="1">
    <source>
        <dbReference type="EMBL" id="OLL25690.1"/>
    </source>
</evidence>
<dbReference type="EMBL" id="LXFE01000332">
    <property type="protein sequence ID" value="OLL25690.1"/>
    <property type="molecule type" value="Genomic_DNA"/>
</dbReference>
<gene>
    <name evidence="1" type="ORF">NEOLI_000873</name>
</gene>
<sequence>MSVSYHPAPWSLRGHAFVYLLAPTEYPDPTFIGGFGVLLLIRYFDAPCGPYDELLYSPGRFQTSSGPAYRITKIYVSLMDSVINGRRNWGIPKELAVFHWDDQKGVVQIHVVLPNGISIFEITMKRHYWTKIPYIDWDFLARRLPLVQPSIDENTNAVLPGNMLKSFMSIQASSMVVTMEDCHTDERYFPKIENSGVGRIGINAERFEMIFRTPESIPVTNFKTICNANHGGWFWRFANKLFCKSVVREKVV</sequence>
<dbReference type="STRING" id="1198029.A0A1U7LSP1"/>